<comment type="caution">
    <text evidence="2">The sequence shown here is derived from an EMBL/GenBank/DDBJ whole genome shotgun (WGS) entry which is preliminary data.</text>
</comment>
<protein>
    <submittedName>
        <fullName evidence="2">Uncharacterized protein</fullName>
    </submittedName>
</protein>
<feature type="compositionally biased region" description="Low complexity" evidence="1">
    <location>
        <begin position="124"/>
        <end position="133"/>
    </location>
</feature>
<feature type="compositionally biased region" description="Low complexity" evidence="1">
    <location>
        <begin position="76"/>
        <end position="85"/>
    </location>
</feature>
<dbReference type="AlphaFoldDB" id="A0A8H3X7W9"/>
<proteinExistence type="predicted"/>
<accession>A0A8H3X7W9</accession>
<dbReference type="EMBL" id="WTPW01001722">
    <property type="protein sequence ID" value="KAF0418489.1"/>
    <property type="molecule type" value="Genomic_DNA"/>
</dbReference>
<sequence length="133" mass="14693">MLFGSTFRVEILLVISIPSYVDLLGSLTLAKKPGLGKVKAGIIHIDHFLDDLVKDDSDSDPSGLYDNDDPVNDIYSSNSENNTISSENKLETNILAHSWSKPQSSKLSKSESTNLKSNSEENKINTTEKNNFF</sequence>
<reference evidence="2 3" key="1">
    <citation type="journal article" date="2019" name="Environ. Microbiol.">
        <title>At the nexus of three kingdoms: the genome of the mycorrhizal fungus Gigaspora margarita provides insights into plant, endobacterial and fungal interactions.</title>
        <authorList>
            <person name="Venice F."/>
            <person name="Ghignone S."/>
            <person name="Salvioli di Fossalunga A."/>
            <person name="Amselem J."/>
            <person name="Novero M."/>
            <person name="Xianan X."/>
            <person name="Sedzielewska Toro K."/>
            <person name="Morin E."/>
            <person name="Lipzen A."/>
            <person name="Grigoriev I.V."/>
            <person name="Henrissat B."/>
            <person name="Martin F.M."/>
            <person name="Bonfante P."/>
        </authorList>
    </citation>
    <scope>NUCLEOTIDE SEQUENCE [LARGE SCALE GENOMIC DNA]</scope>
    <source>
        <strain evidence="2 3">BEG34</strain>
    </source>
</reference>
<evidence type="ECO:0000256" key="1">
    <source>
        <dbReference type="SAM" id="MobiDB-lite"/>
    </source>
</evidence>
<name>A0A8H3X7W9_GIGMA</name>
<keyword evidence="3" id="KW-1185">Reference proteome</keyword>
<evidence type="ECO:0000313" key="2">
    <source>
        <dbReference type="EMBL" id="KAF0418489.1"/>
    </source>
</evidence>
<organism evidence="2 3">
    <name type="scientific">Gigaspora margarita</name>
    <dbReference type="NCBI Taxonomy" id="4874"/>
    <lineage>
        <taxon>Eukaryota</taxon>
        <taxon>Fungi</taxon>
        <taxon>Fungi incertae sedis</taxon>
        <taxon>Mucoromycota</taxon>
        <taxon>Glomeromycotina</taxon>
        <taxon>Glomeromycetes</taxon>
        <taxon>Diversisporales</taxon>
        <taxon>Gigasporaceae</taxon>
        <taxon>Gigaspora</taxon>
    </lineage>
</organism>
<feature type="region of interest" description="Disordered" evidence="1">
    <location>
        <begin position="57"/>
        <end position="85"/>
    </location>
</feature>
<feature type="compositionally biased region" description="Polar residues" evidence="1">
    <location>
        <begin position="100"/>
        <end position="116"/>
    </location>
</feature>
<evidence type="ECO:0000313" key="3">
    <source>
        <dbReference type="Proteomes" id="UP000439903"/>
    </source>
</evidence>
<feature type="region of interest" description="Disordered" evidence="1">
    <location>
        <begin position="99"/>
        <end position="133"/>
    </location>
</feature>
<dbReference type="Proteomes" id="UP000439903">
    <property type="component" value="Unassembled WGS sequence"/>
</dbReference>
<gene>
    <name evidence="2" type="ORF">F8M41_007245</name>
</gene>